<dbReference type="PROSITE" id="PS50181">
    <property type="entry name" value="FBOX"/>
    <property type="match status" value="1"/>
</dbReference>
<dbReference type="InterPro" id="IPR036047">
    <property type="entry name" value="F-box-like_dom_sf"/>
</dbReference>
<comment type="caution">
    <text evidence="3">The sequence shown here is derived from an EMBL/GenBank/DDBJ whole genome shotgun (WGS) entry which is preliminary data.</text>
</comment>
<dbReference type="Gene3D" id="3.80.10.10">
    <property type="entry name" value="Ribonuclease Inhibitor"/>
    <property type="match status" value="1"/>
</dbReference>
<dbReference type="EMBL" id="JAUIZM010000006">
    <property type="protein sequence ID" value="KAK1378387.1"/>
    <property type="molecule type" value="Genomic_DNA"/>
</dbReference>
<dbReference type="Proteomes" id="UP001237642">
    <property type="component" value="Unassembled WGS sequence"/>
</dbReference>
<accession>A0AAD8I5K8</accession>
<proteinExistence type="predicted"/>
<name>A0AAD8I5K8_9APIA</name>
<dbReference type="SMART" id="SM00367">
    <property type="entry name" value="LRR_CC"/>
    <property type="match status" value="3"/>
</dbReference>
<dbReference type="PANTHER" id="PTHR38926">
    <property type="entry name" value="F-BOX DOMAIN CONTAINING PROTEIN, EXPRESSED"/>
    <property type="match status" value="1"/>
</dbReference>
<evidence type="ECO:0000313" key="4">
    <source>
        <dbReference type="Proteomes" id="UP001237642"/>
    </source>
</evidence>
<evidence type="ECO:0000259" key="2">
    <source>
        <dbReference type="PROSITE" id="PS50181"/>
    </source>
</evidence>
<dbReference type="AlphaFoldDB" id="A0AAD8I5K8"/>
<dbReference type="InterPro" id="IPR006553">
    <property type="entry name" value="Leu-rich_rpt_Cys-con_subtyp"/>
</dbReference>
<dbReference type="SUPFAM" id="SSF81383">
    <property type="entry name" value="F-box domain"/>
    <property type="match status" value="1"/>
</dbReference>
<evidence type="ECO:0000256" key="1">
    <source>
        <dbReference type="SAM" id="Phobius"/>
    </source>
</evidence>
<dbReference type="InterPro" id="IPR001810">
    <property type="entry name" value="F-box_dom"/>
</dbReference>
<dbReference type="InterPro" id="IPR032675">
    <property type="entry name" value="LRR_dom_sf"/>
</dbReference>
<dbReference type="SUPFAM" id="SSF52047">
    <property type="entry name" value="RNI-like"/>
    <property type="match status" value="1"/>
</dbReference>
<dbReference type="Pfam" id="PF13516">
    <property type="entry name" value="LRR_6"/>
    <property type="match status" value="1"/>
</dbReference>
<keyword evidence="1" id="KW-1133">Transmembrane helix</keyword>
<reference evidence="3" key="1">
    <citation type="submission" date="2023-02" db="EMBL/GenBank/DDBJ databases">
        <title>Genome of toxic invasive species Heracleum sosnowskyi carries increased number of genes despite the absence of recent whole-genome duplications.</title>
        <authorList>
            <person name="Schelkunov M."/>
            <person name="Shtratnikova V."/>
            <person name="Makarenko M."/>
            <person name="Klepikova A."/>
            <person name="Omelchenko D."/>
            <person name="Novikova G."/>
            <person name="Obukhova E."/>
            <person name="Bogdanov V."/>
            <person name="Penin A."/>
            <person name="Logacheva M."/>
        </authorList>
    </citation>
    <scope>NUCLEOTIDE SEQUENCE</scope>
    <source>
        <strain evidence="3">Hsosn_3</strain>
        <tissue evidence="3">Leaf</tissue>
    </source>
</reference>
<keyword evidence="1" id="KW-0812">Transmembrane</keyword>
<gene>
    <name evidence="3" type="ORF">POM88_025131</name>
</gene>
<protein>
    <submittedName>
        <fullName evidence="3">F-box protein SKIP19</fullName>
    </submittedName>
</protein>
<feature type="domain" description="F-box" evidence="2">
    <location>
        <begin position="12"/>
        <end position="59"/>
    </location>
</feature>
<organism evidence="3 4">
    <name type="scientific">Heracleum sosnowskyi</name>
    <dbReference type="NCBI Taxonomy" id="360622"/>
    <lineage>
        <taxon>Eukaryota</taxon>
        <taxon>Viridiplantae</taxon>
        <taxon>Streptophyta</taxon>
        <taxon>Embryophyta</taxon>
        <taxon>Tracheophyta</taxon>
        <taxon>Spermatophyta</taxon>
        <taxon>Magnoliopsida</taxon>
        <taxon>eudicotyledons</taxon>
        <taxon>Gunneridae</taxon>
        <taxon>Pentapetalae</taxon>
        <taxon>asterids</taxon>
        <taxon>campanulids</taxon>
        <taxon>Apiales</taxon>
        <taxon>Apiaceae</taxon>
        <taxon>Apioideae</taxon>
        <taxon>apioid superclade</taxon>
        <taxon>Tordylieae</taxon>
        <taxon>Tordyliinae</taxon>
        <taxon>Heracleum</taxon>
    </lineage>
</organism>
<dbReference type="Pfam" id="PF12937">
    <property type="entry name" value="F-box-like"/>
    <property type="match status" value="1"/>
</dbReference>
<keyword evidence="1" id="KW-0472">Membrane</keyword>
<dbReference type="InterPro" id="IPR001611">
    <property type="entry name" value="Leu-rich_rpt"/>
</dbReference>
<keyword evidence="4" id="KW-1185">Reference proteome</keyword>
<dbReference type="CDD" id="cd22164">
    <property type="entry name" value="F-box_AtSKIP19-like"/>
    <property type="match status" value="1"/>
</dbReference>
<evidence type="ECO:0000313" key="3">
    <source>
        <dbReference type="EMBL" id="KAK1378387.1"/>
    </source>
</evidence>
<dbReference type="PANTHER" id="PTHR38926:SF2">
    <property type="entry name" value="F-BOX_LRR-REPEAT PROTEIN 21-RELATED"/>
    <property type="match status" value="1"/>
</dbReference>
<feature type="transmembrane region" description="Helical" evidence="1">
    <location>
        <begin position="283"/>
        <end position="306"/>
    </location>
</feature>
<dbReference type="Gene3D" id="1.20.1280.50">
    <property type="match status" value="1"/>
</dbReference>
<reference evidence="3" key="2">
    <citation type="submission" date="2023-05" db="EMBL/GenBank/DDBJ databases">
        <authorList>
            <person name="Schelkunov M.I."/>
        </authorList>
    </citation>
    <scope>NUCLEOTIDE SEQUENCE</scope>
    <source>
        <strain evidence="3">Hsosn_3</strain>
        <tissue evidence="3">Leaf</tissue>
    </source>
</reference>
<sequence length="378" mass="43237">MTSPSIPPATPHRNWLELPADLTSSILQRLGTVGVLVSARKVCTTWRAICSDPAMWRVVNLGHSSNLNYVCGTDSEMEKLAKKAVDLSCGQLVEFCAEDFASDELLRYVSERSGQLRRLQLVSCYGISNEGLSEMVKNLPFLEELRLYYIPVSLQSIEVAGRCCPQLKSFSFNRHGYRWPHIECDEDALAVAENMPGLRHLQLFGNKMTSNGLLAIIEKCPHLESLDMRQCFNVANLDHDLAKRLSHQMKDLRLPYDSTEDYGYDAELNDWDSLEEDYPSVTWMLTMCYMMIFNGLFYFSLIRLIWHFPWRSHMSAKCRAEEDWLVRREGGEGEGVLNAVLCYDKKEINVQGHKQRMTVKKRKSRIGLAQVTVHALIT</sequence>